<name>A0A448WU87_9PLAT</name>
<dbReference type="GO" id="GO:0046839">
    <property type="term" value="P:phospholipid dephosphorylation"/>
    <property type="evidence" value="ECO:0007669"/>
    <property type="project" value="TreeGrafter"/>
</dbReference>
<keyword evidence="4 6" id="KW-1133">Transmembrane helix</keyword>
<feature type="transmembrane region" description="Helical" evidence="6">
    <location>
        <begin position="70"/>
        <end position="88"/>
    </location>
</feature>
<organism evidence="8 9">
    <name type="scientific">Protopolystoma xenopodis</name>
    <dbReference type="NCBI Taxonomy" id="117903"/>
    <lineage>
        <taxon>Eukaryota</taxon>
        <taxon>Metazoa</taxon>
        <taxon>Spiralia</taxon>
        <taxon>Lophotrochozoa</taxon>
        <taxon>Platyhelminthes</taxon>
        <taxon>Monogenea</taxon>
        <taxon>Polyopisthocotylea</taxon>
        <taxon>Polystomatidea</taxon>
        <taxon>Polystomatidae</taxon>
        <taxon>Protopolystoma</taxon>
    </lineage>
</organism>
<dbReference type="InterPro" id="IPR036938">
    <property type="entry name" value="PAP2/HPO_sf"/>
</dbReference>
<dbReference type="EMBL" id="CAAALY010046110">
    <property type="protein sequence ID" value="VEL20372.1"/>
    <property type="molecule type" value="Genomic_DNA"/>
</dbReference>
<keyword evidence="3 6" id="KW-0812">Transmembrane</keyword>
<feature type="domain" description="Phosphatidic acid phosphatase type 2/haloperoxidase" evidence="7">
    <location>
        <begin position="5"/>
        <end position="50"/>
    </location>
</feature>
<proteinExistence type="inferred from homology"/>
<dbReference type="PANTHER" id="PTHR10165:SF103">
    <property type="entry name" value="PHOSPHOLIPID PHOSPHATASE HOMOLOG 1.2 HOMOLOG"/>
    <property type="match status" value="1"/>
</dbReference>
<gene>
    <name evidence="8" type="ORF">PXEA_LOCUS13812</name>
</gene>
<accession>A0A448WU87</accession>
<feature type="transmembrane region" description="Helical" evidence="6">
    <location>
        <begin position="33"/>
        <end position="50"/>
    </location>
</feature>
<dbReference type="GO" id="GO:0005886">
    <property type="term" value="C:plasma membrane"/>
    <property type="evidence" value="ECO:0007669"/>
    <property type="project" value="TreeGrafter"/>
</dbReference>
<dbReference type="Gene3D" id="1.20.144.10">
    <property type="entry name" value="Phosphatidic acid phosphatase type 2/haloperoxidase"/>
    <property type="match status" value="1"/>
</dbReference>
<keyword evidence="5 6" id="KW-0472">Membrane</keyword>
<evidence type="ECO:0000256" key="2">
    <source>
        <dbReference type="ARBA" id="ARBA00008816"/>
    </source>
</evidence>
<evidence type="ECO:0000256" key="3">
    <source>
        <dbReference type="ARBA" id="ARBA00022692"/>
    </source>
</evidence>
<feature type="transmembrane region" description="Helical" evidence="6">
    <location>
        <begin position="6"/>
        <end position="24"/>
    </location>
</feature>
<keyword evidence="9" id="KW-1185">Reference proteome</keyword>
<evidence type="ECO:0000313" key="8">
    <source>
        <dbReference type="EMBL" id="VEL20372.1"/>
    </source>
</evidence>
<dbReference type="PANTHER" id="PTHR10165">
    <property type="entry name" value="LIPID PHOSPHATE PHOSPHATASE"/>
    <property type="match status" value="1"/>
</dbReference>
<comment type="subcellular location">
    <subcellularLocation>
        <location evidence="1">Membrane</location>
        <topology evidence="1">Multi-pass membrane protein</topology>
    </subcellularLocation>
</comment>
<evidence type="ECO:0000256" key="5">
    <source>
        <dbReference type="ARBA" id="ARBA00023136"/>
    </source>
</evidence>
<sequence length="91" mass="10385">MILRVAVQFIMLSTAFYIGLSRVSDYKHHPSDVLAGFIVGTFSSVFLVRSDPLKMYHFIVTRTDSHLMHFGWSLLQLFGTTLFTLAFVPSR</sequence>
<dbReference type="Pfam" id="PF01569">
    <property type="entry name" value="PAP2"/>
    <property type="match status" value="1"/>
</dbReference>
<dbReference type="InterPro" id="IPR043216">
    <property type="entry name" value="PAP-like"/>
</dbReference>
<comment type="caution">
    <text evidence="8">The sequence shown here is derived from an EMBL/GenBank/DDBJ whole genome shotgun (WGS) entry which is preliminary data.</text>
</comment>
<dbReference type="GO" id="GO:0006644">
    <property type="term" value="P:phospholipid metabolic process"/>
    <property type="evidence" value="ECO:0007669"/>
    <property type="project" value="InterPro"/>
</dbReference>
<dbReference type="GO" id="GO:0008195">
    <property type="term" value="F:phosphatidate phosphatase activity"/>
    <property type="evidence" value="ECO:0007669"/>
    <property type="project" value="TreeGrafter"/>
</dbReference>
<evidence type="ECO:0000256" key="4">
    <source>
        <dbReference type="ARBA" id="ARBA00022989"/>
    </source>
</evidence>
<dbReference type="SUPFAM" id="SSF48317">
    <property type="entry name" value="Acid phosphatase/Vanadium-dependent haloperoxidase"/>
    <property type="match status" value="1"/>
</dbReference>
<dbReference type="OrthoDB" id="8907274at2759"/>
<dbReference type="InterPro" id="IPR000326">
    <property type="entry name" value="PAP2/HPO"/>
</dbReference>
<comment type="similarity">
    <text evidence="2">Belongs to the PA-phosphatase related phosphoesterase family.</text>
</comment>
<evidence type="ECO:0000313" key="9">
    <source>
        <dbReference type="Proteomes" id="UP000784294"/>
    </source>
</evidence>
<evidence type="ECO:0000259" key="7">
    <source>
        <dbReference type="Pfam" id="PF01569"/>
    </source>
</evidence>
<reference evidence="8" key="1">
    <citation type="submission" date="2018-11" db="EMBL/GenBank/DDBJ databases">
        <authorList>
            <consortium name="Pathogen Informatics"/>
        </authorList>
    </citation>
    <scope>NUCLEOTIDE SEQUENCE</scope>
</reference>
<evidence type="ECO:0000256" key="6">
    <source>
        <dbReference type="SAM" id="Phobius"/>
    </source>
</evidence>
<dbReference type="AlphaFoldDB" id="A0A448WU87"/>
<evidence type="ECO:0000256" key="1">
    <source>
        <dbReference type="ARBA" id="ARBA00004141"/>
    </source>
</evidence>
<dbReference type="GO" id="GO:0007165">
    <property type="term" value="P:signal transduction"/>
    <property type="evidence" value="ECO:0007669"/>
    <property type="project" value="TreeGrafter"/>
</dbReference>
<protein>
    <recommendedName>
        <fullName evidence="7">Phosphatidic acid phosphatase type 2/haloperoxidase domain-containing protein</fullName>
    </recommendedName>
</protein>
<dbReference type="Proteomes" id="UP000784294">
    <property type="component" value="Unassembled WGS sequence"/>
</dbReference>